<feature type="compositionally biased region" description="Acidic residues" evidence="1">
    <location>
        <begin position="567"/>
        <end position="577"/>
    </location>
</feature>
<feature type="compositionally biased region" description="Basic and acidic residues" evidence="1">
    <location>
        <begin position="612"/>
        <end position="634"/>
    </location>
</feature>
<feature type="compositionally biased region" description="Acidic residues" evidence="1">
    <location>
        <begin position="14"/>
        <end position="33"/>
    </location>
</feature>
<feature type="compositionally biased region" description="Basic and acidic residues" evidence="1">
    <location>
        <begin position="696"/>
        <end position="709"/>
    </location>
</feature>
<proteinExistence type="predicted"/>
<dbReference type="Pfam" id="PF10336">
    <property type="entry name" value="DUF2420"/>
    <property type="match status" value="1"/>
</dbReference>
<feature type="compositionally biased region" description="Polar residues" evidence="1">
    <location>
        <begin position="655"/>
        <end position="673"/>
    </location>
</feature>
<feature type="region of interest" description="Disordered" evidence="1">
    <location>
        <begin position="567"/>
        <end position="762"/>
    </location>
</feature>
<organism evidence="2 3">
    <name type="scientific">Pleurostoma richardsiae</name>
    <dbReference type="NCBI Taxonomy" id="41990"/>
    <lineage>
        <taxon>Eukaryota</taxon>
        <taxon>Fungi</taxon>
        <taxon>Dikarya</taxon>
        <taxon>Ascomycota</taxon>
        <taxon>Pezizomycotina</taxon>
        <taxon>Sordariomycetes</taxon>
        <taxon>Sordariomycetidae</taxon>
        <taxon>Calosphaeriales</taxon>
        <taxon>Pleurostomataceae</taxon>
        <taxon>Pleurostoma</taxon>
    </lineage>
</organism>
<feature type="compositionally biased region" description="Polar residues" evidence="1">
    <location>
        <begin position="727"/>
        <end position="739"/>
    </location>
</feature>
<feature type="region of interest" description="Disordered" evidence="1">
    <location>
        <begin position="495"/>
        <end position="519"/>
    </location>
</feature>
<keyword evidence="3" id="KW-1185">Reference proteome</keyword>
<sequence>MEVSTETGHIDPIDQIDDFDYDLGDDERDDHNDEFDIDIDGGDHVSATVADSDVVPAVKADVRHDTGEAANDAAVGLNSTIPDVLDDTFPTQSHGDDGREGHDLDDEQIGNEIDYDDEDDYHSESHGDDQLGADTASGEVLNIEESYPGEPEHGPNIGEAEEQSNPIDEPEVQNSYAREVGVSEADASHLEDQAYASDAEHAAEWELGEHDADNAEDGSTNDAGVDHVLDDGVHAVSPSQAHAGHDSAQEDEDAGATATSWMGDGETQETHALSRSLIEPDVKVIYRDEEFSLLAGSSDDDPNSYFLADSAALDAPLAKFLSDVRHIISAEVTQSDEIVMRVDGLGLEFGETTTADFLERATFRQLIELHDKLVKADDPTASHTLYVFLVTRPSCLQRFAELINGVNEGKGLTELGSFFDNALPFELSPGESGDEIVSQDVSAEDQQYDDMEIQGEYEALEMVNATEQQHEVEAPSVIPLQTREVSAAAGEIELFGDGDDDHANRGVAANGSDEPSIETVPQDAIGETVEVAGQTDHHMIEEAEDATYHADDDQRGEVTTGVEDELLDYDTNEEFDDSPGQPSQLADDHDQQGLQEPTTTNIDHAMGNNDNQLHDESSDIHANDEVYLEHHEYAETNEVEPNLAEETQIPVDLATHSSPPQGASENTSATATVNGDEIDFDDDDVPTQGDAGNTRSADHVSTRDKDHPETSVNEIDWENEDDGILDQSETNLSPSSISVKRSRQADEGDGSGDENALKRRRT</sequence>
<feature type="compositionally biased region" description="Acidic residues" evidence="1">
    <location>
        <begin position="676"/>
        <end position="685"/>
    </location>
</feature>
<feature type="region of interest" description="Disordered" evidence="1">
    <location>
        <begin position="237"/>
        <end position="262"/>
    </location>
</feature>
<name>A0AA38VVB6_9PEZI</name>
<dbReference type="Proteomes" id="UP001174694">
    <property type="component" value="Unassembled WGS sequence"/>
</dbReference>
<gene>
    <name evidence="2" type="ORF">NKR23_g2475</name>
</gene>
<feature type="compositionally biased region" description="Polar residues" evidence="1">
    <location>
        <begin position="592"/>
        <end position="602"/>
    </location>
</feature>
<comment type="caution">
    <text evidence="2">The sequence shown here is derived from an EMBL/GenBank/DDBJ whole genome shotgun (WGS) entry which is preliminary data.</text>
</comment>
<accession>A0AA38VVB6</accession>
<protein>
    <submittedName>
        <fullName evidence="2">Uncharacterized protein</fullName>
    </submittedName>
</protein>
<dbReference type="EMBL" id="JANBVO010000004">
    <property type="protein sequence ID" value="KAJ9155139.1"/>
    <property type="molecule type" value="Genomic_DNA"/>
</dbReference>
<feature type="compositionally biased region" description="Acidic residues" evidence="1">
    <location>
        <begin position="715"/>
        <end position="724"/>
    </location>
</feature>
<reference evidence="2" key="1">
    <citation type="submission" date="2022-07" db="EMBL/GenBank/DDBJ databases">
        <title>Fungi with potential for degradation of polypropylene.</title>
        <authorList>
            <person name="Gostincar C."/>
        </authorList>
    </citation>
    <scope>NUCLEOTIDE SEQUENCE</scope>
    <source>
        <strain evidence="2">EXF-13308</strain>
    </source>
</reference>
<feature type="compositionally biased region" description="Acidic residues" evidence="1">
    <location>
        <begin position="103"/>
        <end position="121"/>
    </location>
</feature>
<evidence type="ECO:0000313" key="3">
    <source>
        <dbReference type="Proteomes" id="UP001174694"/>
    </source>
</evidence>
<evidence type="ECO:0000313" key="2">
    <source>
        <dbReference type="EMBL" id="KAJ9155139.1"/>
    </source>
</evidence>
<evidence type="ECO:0000256" key="1">
    <source>
        <dbReference type="SAM" id="MobiDB-lite"/>
    </source>
</evidence>
<dbReference type="InterPro" id="IPR018822">
    <property type="entry name" value="UPF0646"/>
</dbReference>
<dbReference type="AlphaFoldDB" id="A0AA38VVB6"/>
<feature type="region of interest" description="Disordered" evidence="1">
    <location>
        <begin position="62"/>
        <end position="175"/>
    </location>
</feature>
<feature type="region of interest" description="Disordered" evidence="1">
    <location>
        <begin position="1"/>
        <end position="33"/>
    </location>
</feature>